<protein>
    <submittedName>
        <fullName evidence="1">Adenine methyltransferase</fullName>
    </submittedName>
</protein>
<accession>A0A4R5G426</accession>
<gene>
    <name evidence="1" type="ORF">E0E04_09155</name>
</gene>
<dbReference type="Proteomes" id="UP000295231">
    <property type="component" value="Unassembled WGS sequence"/>
</dbReference>
<dbReference type="PROSITE" id="PS00092">
    <property type="entry name" value="N6_MTASE"/>
    <property type="match status" value="1"/>
</dbReference>
<keyword evidence="1" id="KW-0808">Transferase</keyword>
<dbReference type="RefSeq" id="WP_249927672.1">
    <property type="nucleotide sequence ID" value="NZ_SJWY01000352.1"/>
</dbReference>
<evidence type="ECO:0000313" key="2">
    <source>
        <dbReference type="Proteomes" id="UP000295231"/>
    </source>
</evidence>
<feature type="non-terminal residue" evidence="1">
    <location>
        <position position="144"/>
    </location>
</feature>
<dbReference type="GO" id="GO:0008168">
    <property type="term" value="F:methyltransferase activity"/>
    <property type="evidence" value="ECO:0007669"/>
    <property type="project" value="UniProtKB-KW"/>
</dbReference>
<sequence>MAISLHNAKKAKNDEFYTRYRDIADEMGYYREHFRDKVIYCNCDDPTQSNFWRYFHNNFASLGLKKLIATHFQEDSEPSYALIYEGGDDFNMESGNIVTIYGDDKYTAGDFRSKDSIGYLKDADIVITNPPFSLFKEYISQLMD</sequence>
<dbReference type="GO" id="GO:0032259">
    <property type="term" value="P:methylation"/>
    <property type="evidence" value="ECO:0007669"/>
    <property type="project" value="UniProtKB-KW"/>
</dbReference>
<dbReference type="InterPro" id="IPR002052">
    <property type="entry name" value="DNA_methylase_N6_adenine_CS"/>
</dbReference>
<reference evidence="1 2" key="1">
    <citation type="submission" date="2019-03" db="EMBL/GenBank/DDBJ databases">
        <authorList>
            <person name="Fan P."/>
        </authorList>
    </citation>
    <scope>NUCLEOTIDE SEQUENCE [LARGE SCALE GENOMIC DNA]</scope>
    <source>
        <strain evidence="1 2">KCJ4950</strain>
    </source>
</reference>
<comment type="caution">
    <text evidence="1">The sequence shown here is derived from an EMBL/GenBank/DDBJ whole genome shotgun (WGS) entry which is preliminary data.</text>
</comment>
<dbReference type="InterPro" id="IPR025247">
    <property type="entry name" value="EcoRI-like_methylase"/>
</dbReference>
<keyword evidence="1" id="KW-0489">Methyltransferase</keyword>
<dbReference type="Pfam" id="PF13651">
    <property type="entry name" value="EcoRI_methylase"/>
    <property type="match status" value="1"/>
</dbReference>
<evidence type="ECO:0000313" key="1">
    <source>
        <dbReference type="EMBL" id="TDE69366.1"/>
    </source>
</evidence>
<organism evidence="1 2">
    <name type="scientific">Streptococcus vicugnae</name>
    <dbReference type="NCBI Taxonomy" id="2740579"/>
    <lineage>
        <taxon>Bacteria</taxon>
        <taxon>Bacillati</taxon>
        <taxon>Bacillota</taxon>
        <taxon>Bacilli</taxon>
        <taxon>Lactobacillales</taxon>
        <taxon>Streptococcaceae</taxon>
        <taxon>Streptococcus</taxon>
    </lineage>
</organism>
<dbReference type="GO" id="GO:0003676">
    <property type="term" value="F:nucleic acid binding"/>
    <property type="evidence" value="ECO:0007669"/>
    <property type="project" value="InterPro"/>
</dbReference>
<proteinExistence type="predicted"/>
<name>A0A4R5G426_9STRE</name>
<dbReference type="AlphaFoldDB" id="A0A4R5G426"/>
<dbReference type="EMBL" id="SJWY01000352">
    <property type="protein sequence ID" value="TDE69366.1"/>
    <property type="molecule type" value="Genomic_DNA"/>
</dbReference>
<keyword evidence="2" id="KW-1185">Reference proteome</keyword>